<dbReference type="GO" id="GO:0005730">
    <property type="term" value="C:nucleolus"/>
    <property type="evidence" value="ECO:0007669"/>
    <property type="project" value="TreeGrafter"/>
</dbReference>
<feature type="domain" description="URB1 C-terminal" evidence="4">
    <location>
        <begin position="1996"/>
        <end position="2190"/>
    </location>
</feature>
<evidence type="ECO:0000259" key="3">
    <source>
        <dbReference type="Pfam" id="PF11707"/>
    </source>
</evidence>
<evidence type="ECO:0000313" key="6">
    <source>
        <dbReference type="Proteomes" id="UP000310200"/>
    </source>
</evidence>
<dbReference type="GO" id="GO:0000466">
    <property type="term" value="P:maturation of 5.8S rRNA from tricistronic rRNA transcript (SSU-rRNA, 5.8S rRNA, LSU-rRNA)"/>
    <property type="evidence" value="ECO:0007669"/>
    <property type="project" value="TreeGrafter"/>
</dbReference>
<dbReference type="InterPro" id="IPR032436">
    <property type="entry name" value="URB1_C"/>
</dbReference>
<dbReference type="Pfam" id="PF16201">
    <property type="entry name" value="NopRA1"/>
    <property type="match status" value="1"/>
</dbReference>
<dbReference type="PANTHER" id="PTHR13500">
    <property type="entry name" value="NUCLEOLAR PRERIBOSOMAL-ASSOCIATED PROTEIN 1"/>
    <property type="match status" value="1"/>
</dbReference>
<evidence type="ECO:0000256" key="1">
    <source>
        <dbReference type="SAM" id="MobiDB-lite"/>
    </source>
</evidence>
<dbReference type="EMBL" id="QBLH01002272">
    <property type="protein sequence ID" value="TGZ49018.1"/>
    <property type="molecule type" value="Genomic_DNA"/>
</dbReference>
<accession>A0A4S2KML1</accession>
<keyword evidence="6" id="KW-1185">Reference proteome</keyword>
<evidence type="ECO:0000313" key="5">
    <source>
        <dbReference type="EMBL" id="TGZ49018.1"/>
    </source>
</evidence>
<evidence type="ECO:0000259" key="4">
    <source>
        <dbReference type="Pfam" id="PF16201"/>
    </source>
</evidence>
<feature type="region of interest" description="Disordered" evidence="1">
    <location>
        <begin position="255"/>
        <end position="316"/>
    </location>
</feature>
<keyword evidence="2" id="KW-1133">Transmembrane helix</keyword>
<dbReference type="InterPro" id="IPR039844">
    <property type="entry name" value="URB1"/>
</dbReference>
<sequence length="2293" mass="259447">MGQYSYTWTLRKSELRAYLSLASFAESSIVSALLYRLFFRNSCTIIGLINAASRARRAESFTDGTSSVIISSSDNIGSKGSPVSGSLASCCSASSSSAEMDSGLREIRDSRGGDKGRFDDFSPALDVSSSHCLDSVFPVSDVDVLDDCCSEGICTAVSGFSSMELTQAVEPAAELMTSWGLFSDLVRVPYTANVMVVYHPLSTNPSVGICFRSHSSWMWMFCLYSKPPKNSKVEAPENFVVSKFEAESREWSGKYGGAHKARARINTSKHMRMDSASKPKKKARKRTSRNEDETSTKKAKINGSLEEVPEPERDVARENVYSDKNDAKDEAACNDRQDIFNGQSLRTLFSTSADLTVLRKFVTICNENKERDLAAEYLLAGGSVLEVLRLLESSDKKSTANATIVFSAIHILLIRHNSHLYFIQGHFSGCRILTECPQHHSSAIEACRHLLNSYMSVVHSMLSTQSSKQRKVVLRLLAAIASLDSSLSKELLIHLSLQQQTLESLAQHTKPTDSQSVRTCFIHFVLAFLVEGNTLVIRTLLDKRNMLCCIFSDLLYDTKEVVTLVLTTVKTYVLENTGVSKTTKMHVFSIPAVLNLISLYNWKGPNNWPKNKTHTFDESENFRADKEVVSDIVHEFLITLLTSHRYGVIFHDRTLGGSRNKHNQLVHTVLQNLEKPWEHEKPSDLIVRIMGACPDLIRSQYNAIKPFLEPRVSPKWNCLLKFIGKIVKSVDPVSCIKTCAAELKANNLISALLSLAVPSTIVKVAILPGLDHDSLSVRHEALSLLLIIANQLKAISLAAKEFYKTSIVQNQITDFILRTIPTLETILRMWNRAFENDTNIKASENAESIQDPELVDHLDVILSVLHLYQDICPELLDISTNLQPSLLLSNLNSLQDDGDDGEITKIEKVNCMKVKTIQFLLALDSSIFAPKEKAFKEALVFLISLIRQKDPSPDSYNATRKLLNATGLFETCEDQLDIWINGFSVVADSKENEQLTQWFMSVLKSAIKHIDKYINIITQAEGVINDQISNLNVKTAEDIINELFDKTDKISLCQEELSTVGLSLINGKFSFDEKKDDTIDDSFYKFKQENSKDTKLVKCVTQRNEQVTNFDTKEIEDAINRLLDKVNLKNFPFNKGQPNKISSTIISPSMNEFTNSDIKKTNEVIGTLFNNFGKEKREHCRMQACTAVSPLLCCALQKINEKNCTPTILAYLSYVTVHTLHCQVVPDLLVYMATDLINLPVYKYLQSWSSNKQPISLKDKLPSLRLLHKLSSILLADSKMDLIEFSKLFNDGHSTYCFKYNGKEVTIKYSLSLYDVKTLLKMTVFYLAQLAQSKILRQTQNENCKLMLAFLLSIRQSDELNQNNVATLEENARCIFTHPILLHYFSPFCEETSKDSMEYMITETILKVCESVLNLYKYNDAGIYIFFAFKDKFLTQLRNIIERNPLKACSNNYDIAIDLLKILQLGTMDIASLLCALMKLQKIVFISSDKENLSIFGHVVPVLLDMYCSKESRLRDTMNEQFVEKFSLHLVYLKSSKINHVERWEQALAKYLSISPHNVSGVSTNTFALLLTKSINASTIQLITTLITKNTRLIPSLVKYFLKENVKQDIVFPILNSNLKYKWNEKFLQSLRERYGSDIAAYMTEPQNPVSWIEENAAAIVYLIESTFDLVLCEKICNNISQNGDKLDMVSVCFVQLLESVYKKYESLITAKEKSLMDLIKVLLHIMTSTLKKESKNMEKIKVLCEKLNSAVIRLKKTEDNFVFSSLSKSYSWPQFTRFSLKLGLKDAKDEETQSNVLKTLSNLCDIAYGDNVDDEYMKTLFEMTTSHSEFVNIMLGSSAVKGDLVELLRILTRKNHSVMTASHVPLYLAAYNATLCHVDQRILQILQYYETHNVKLQQYWPYLWGSAAATRYSVKGETDTALWRQPSTSEIFNLFNKDIVNETIKNYPIHRAIKSDELHENSNVYDPAFYLPLLCTLLAENNIVACHKISQSGALALVLATCCSDSSDIRMTAYTIISRYYFHLEASKSKEKLLWMRLIDAMRNGIASLNCPLKDVRLSCLMTTFLARASLIASQPLHPLYSPLHTFLMAKTALDLNTIPELLQLLHSSHVEHNAHRHWILENIRDGMKEENDVNVALKCVLFKILLDFHTCALSDTKTKKLILEVVASTTRIPKASLLLTRGYGMLPWLHEIVNHLDICEAEIRIIITIIENLLNTLDNSAQDISHYKTLLFSILLLLRVHSKNRDKDRFSMGRLCTTVLSPANHQDHLVVSLQLDLVYPFGQILKVVLQF</sequence>
<dbReference type="GO" id="GO:0000463">
    <property type="term" value="P:maturation of LSU-rRNA from tricistronic rRNA transcript (SSU-rRNA, 5.8S rRNA, LSU-rRNA)"/>
    <property type="evidence" value="ECO:0007669"/>
    <property type="project" value="TreeGrafter"/>
</dbReference>
<gene>
    <name evidence="5" type="ORF">DBV15_06654</name>
</gene>
<dbReference type="PANTHER" id="PTHR13500:SF0">
    <property type="entry name" value="NUCLEOLAR PRE-RIBOSOMAL-ASSOCIATED PROTEIN 1"/>
    <property type="match status" value="1"/>
</dbReference>
<dbReference type="Proteomes" id="UP000310200">
    <property type="component" value="Unassembled WGS sequence"/>
</dbReference>
<protein>
    <submittedName>
        <fullName evidence="5">Nucleolar pre-ribosomal-associated protein 1</fullName>
    </submittedName>
</protein>
<organism evidence="5 6">
    <name type="scientific">Temnothorax longispinosus</name>
    <dbReference type="NCBI Taxonomy" id="300112"/>
    <lineage>
        <taxon>Eukaryota</taxon>
        <taxon>Metazoa</taxon>
        <taxon>Ecdysozoa</taxon>
        <taxon>Arthropoda</taxon>
        <taxon>Hexapoda</taxon>
        <taxon>Insecta</taxon>
        <taxon>Pterygota</taxon>
        <taxon>Neoptera</taxon>
        <taxon>Endopterygota</taxon>
        <taxon>Hymenoptera</taxon>
        <taxon>Apocrita</taxon>
        <taxon>Aculeata</taxon>
        <taxon>Formicoidea</taxon>
        <taxon>Formicidae</taxon>
        <taxon>Myrmicinae</taxon>
        <taxon>Temnothorax</taxon>
    </lineage>
</organism>
<feature type="compositionally biased region" description="Basic residues" evidence="1">
    <location>
        <begin position="278"/>
        <end position="287"/>
    </location>
</feature>
<name>A0A4S2KML1_9HYME</name>
<feature type="domain" description="URB1 N-terminal" evidence="3">
    <location>
        <begin position="386"/>
        <end position="716"/>
    </location>
</feature>
<evidence type="ECO:0000256" key="2">
    <source>
        <dbReference type="SAM" id="Phobius"/>
    </source>
</evidence>
<dbReference type="Pfam" id="PF11707">
    <property type="entry name" value="Npa1"/>
    <property type="match status" value="1"/>
</dbReference>
<dbReference type="InterPro" id="IPR021714">
    <property type="entry name" value="URB1_N"/>
</dbReference>
<proteinExistence type="predicted"/>
<comment type="caution">
    <text evidence="5">The sequence shown here is derived from an EMBL/GenBank/DDBJ whole genome shotgun (WGS) entry which is preliminary data.</text>
</comment>
<dbReference type="STRING" id="300112.A0A4S2KML1"/>
<feature type="compositionally biased region" description="Basic residues" evidence="1">
    <location>
        <begin position="257"/>
        <end position="270"/>
    </location>
</feature>
<keyword evidence="2" id="KW-0812">Transmembrane</keyword>
<reference evidence="5 6" key="1">
    <citation type="journal article" date="2019" name="Philos. Trans. R. Soc. Lond., B, Biol. Sci.">
        <title>Ant behaviour and brain gene expression of defending hosts depend on the ecological success of the intruding social parasite.</title>
        <authorList>
            <person name="Kaur R."/>
            <person name="Stoldt M."/>
            <person name="Jongepier E."/>
            <person name="Feldmeyer B."/>
            <person name="Menzel F."/>
            <person name="Bornberg-Bauer E."/>
            <person name="Foitzik S."/>
        </authorList>
    </citation>
    <scope>NUCLEOTIDE SEQUENCE [LARGE SCALE GENOMIC DNA]</scope>
    <source>
        <tissue evidence="5">Whole body</tissue>
    </source>
</reference>
<feature type="transmembrane region" description="Helical" evidence="2">
    <location>
        <begin position="18"/>
        <end position="38"/>
    </location>
</feature>
<keyword evidence="2" id="KW-0472">Membrane</keyword>